<sequence>RPSGATRFFRAVFTSNNDYTSWRIERAPVHYNASNTDIQVICRRYNGQKFSSAVGFVRKIFLLKVLPNCPPEVSNQLINRNLAIISYSYRNAAVPTFIEQPGRALPTRELIGEEVEVVSGDVVFDEDIGADVREMVESVERKKKANGQRL</sequence>
<name>A0A8R1I2M0_CAEJA</name>
<keyword evidence="2" id="KW-1185">Reference proteome</keyword>
<reference evidence="2" key="1">
    <citation type="submission" date="2010-08" db="EMBL/GenBank/DDBJ databases">
        <authorList>
            <consortium name="Caenorhabditis japonica Sequencing Consortium"/>
            <person name="Wilson R.K."/>
        </authorList>
    </citation>
    <scope>NUCLEOTIDE SEQUENCE [LARGE SCALE GENOMIC DNA]</scope>
    <source>
        <strain evidence="2">DF5081</strain>
    </source>
</reference>
<reference evidence="1" key="2">
    <citation type="submission" date="2022-06" db="UniProtKB">
        <authorList>
            <consortium name="EnsemblMetazoa"/>
        </authorList>
    </citation>
    <scope>IDENTIFICATION</scope>
    <source>
        <strain evidence="1">DF5081</strain>
    </source>
</reference>
<evidence type="ECO:0000313" key="1">
    <source>
        <dbReference type="EnsemblMetazoa" id="CJA13483.1"/>
    </source>
</evidence>
<accession>A0A8R1I2M0</accession>
<proteinExistence type="predicted"/>
<evidence type="ECO:0000313" key="2">
    <source>
        <dbReference type="Proteomes" id="UP000005237"/>
    </source>
</evidence>
<dbReference type="EnsemblMetazoa" id="CJA13483.1">
    <property type="protein sequence ID" value="CJA13483.1"/>
    <property type="gene ID" value="WBGene00132687"/>
</dbReference>
<dbReference type="Proteomes" id="UP000005237">
    <property type="component" value="Unassembled WGS sequence"/>
</dbReference>
<protein>
    <submittedName>
        <fullName evidence="1">Uncharacterized protein</fullName>
    </submittedName>
</protein>
<organism evidence="1 2">
    <name type="scientific">Caenorhabditis japonica</name>
    <dbReference type="NCBI Taxonomy" id="281687"/>
    <lineage>
        <taxon>Eukaryota</taxon>
        <taxon>Metazoa</taxon>
        <taxon>Ecdysozoa</taxon>
        <taxon>Nematoda</taxon>
        <taxon>Chromadorea</taxon>
        <taxon>Rhabditida</taxon>
        <taxon>Rhabditina</taxon>
        <taxon>Rhabditomorpha</taxon>
        <taxon>Rhabditoidea</taxon>
        <taxon>Rhabditidae</taxon>
        <taxon>Peloderinae</taxon>
        <taxon>Caenorhabditis</taxon>
    </lineage>
</organism>
<dbReference type="AlphaFoldDB" id="A0A8R1I2M0"/>